<keyword evidence="7" id="KW-1185">Reference proteome</keyword>
<reference evidence="7" key="1">
    <citation type="journal article" date="2013" name="Proc. Natl. Acad. Sci. U.S.A.">
        <title>Improving the coverage of the cyanobacterial phylum using diversity-driven genome sequencing.</title>
        <authorList>
            <person name="Shih P.M."/>
            <person name="Wu D."/>
            <person name="Latifi A."/>
            <person name="Axen S.D."/>
            <person name="Fewer D.P."/>
            <person name="Talla E."/>
            <person name="Calteau A."/>
            <person name="Cai F."/>
            <person name="Tandeau de Marsac N."/>
            <person name="Rippka R."/>
            <person name="Herdman M."/>
            <person name="Sivonen K."/>
            <person name="Coursin T."/>
            <person name="Laurent T."/>
            <person name="Goodwin L."/>
            <person name="Nolan M."/>
            <person name="Davenport K.W."/>
            <person name="Han C.S."/>
            <person name="Rubin E.M."/>
            <person name="Eisen J.A."/>
            <person name="Woyke T."/>
            <person name="Gugger M."/>
            <person name="Kerfeld C.A."/>
        </authorList>
    </citation>
    <scope>NUCLEOTIDE SEQUENCE [LARGE SCALE GENOMIC DNA]</scope>
    <source>
        <strain evidence="7">ATCC 29371 / PCC 7437</strain>
    </source>
</reference>
<keyword evidence="2" id="KW-0472">Membrane</keyword>
<dbReference type="EMBL" id="CP003653">
    <property type="protein sequence ID" value="AFZ33676.1"/>
    <property type="molecule type" value="Genomic_DNA"/>
</dbReference>
<dbReference type="KEGG" id="scs:Sta7437_0054"/>
<evidence type="ECO:0000259" key="5">
    <source>
        <dbReference type="PROSITE" id="PS50887"/>
    </source>
</evidence>
<dbReference type="CDD" id="cd01948">
    <property type="entry name" value="EAL"/>
    <property type="match status" value="1"/>
</dbReference>
<dbReference type="InterPro" id="IPR043128">
    <property type="entry name" value="Rev_trsase/Diguanyl_cyclase"/>
</dbReference>
<dbReference type="PROSITE" id="PS50887">
    <property type="entry name" value="GGDEF"/>
    <property type="match status" value="1"/>
</dbReference>
<feature type="coiled-coil region" evidence="1">
    <location>
        <begin position="199"/>
        <end position="260"/>
    </location>
</feature>
<keyword evidence="2" id="KW-0812">Transmembrane</keyword>
<feature type="domain" description="GGDEF" evidence="5">
    <location>
        <begin position="292"/>
        <end position="425"/>
    </location>
</feature>
<accession>K9XNR0</accession>
<evidence type="ECO:0000259" key="3">
    <source>
        <dbReference type="PROSITE" id="PS50113"/>
    </source>
</evidence>
<dbReference type="eggNOG" id="COG5001">
    <property type="taxonomic scope" value="Bacteria"/>
</dbReference>
<dbReference type="HOGENOM" id="CLU_000445_70_20_3"/>
<dbReference type="FunFam" id="3.30.70.270:FF:000001">
    <property type="entry name" value="Diguanylate cyclase domain protein"/>
    <property type="match status" value="1"/>
</dbReference>
<proteinExistence type="predicted"/>
<dbReference type="OrthoDB" id="415447at2"/>
<dbReference type="SMART" id="SM00052">
    <property type="entry name" value="EAL"/>
    <property type="match status" value="1"/>
</dbReference>
<organism evidence="6 7">
    <name type="scientific">Stanieria cyanosphaera (strain ATCC 29371 / PCC 7437)</name>
    <dbReference type="NCBI Taxonomy" id="111780"/>
    <lineage>
        <taxon>Bacteria</taxon>
        <taxon>Bacillati</taxon>
        <taxon>Cyanobacteriota</taxon>
        <taxon>Cyanophyceae</taxon>
        <taxon>Pleurocapsales</taxon>
        <taxon>Dermocarpellaceae</taxon>
        <taxon>Stanieria</taxon>
    </lineage>
</organism>
<dbReference type="SUPFAM" id="SSF55073">
    <property type="entry name" value="Nucleotide cyclase"/>
    <property type="match status" value="1"/>
</dbReference>
<dbReference type="Gene3D" id="3.30.450.20">
    <property type="entry name" value="PAS domain"/>
    <property type="match status" value="1"/>
</dbReference>
<dbReference type="SMART" id="SM00267">
    <property type="entry name" value="GGDEF"/>
    <property type="match status" value="1"/>
</dbReference>
<evidence type="ECO:0000256" key="1">
    <source>
        <dbReference type="SAM" id="Coils"/>
    </source>
</evidence>
<evidence type="ECO:0000313" key="6">
    <source>
        <dbReference type="EMBL" id="AFZ33676.1"/>
    </source>
</evidence>
<name>K9XNR0_STAC7</name>
<dbReference type="Pfam" id="PF00990">
    <property type="entry name" value="GGDEF"/>
    <property type="match status" value="1"/>
</dbReference>
<dbReference type="PANTHER" id="PTHR44757">
    <property type="entry name" value="DIGUANYLATE CYCLASE DGCP"/>
    <property type="match status" value="1"/>
</dbReference>
<sequence>MNLDKIYQLILNWFNQLNIYELINLSLAACLLLMLIEISFWQYHLFGKLHYLQQSQTKLKTTNHNLQENQKLLDLFFAQSLDGIFLMMLDEPVQWDDTVDKEKVLDYVFNHQRIARVNQAMLDQYGASEKQLLGLTPGDFFAHDLVQGKQIWRRFFDAGRLRCETFERKLNNTPMWIEGDYLCLYNTEGKIIGHFGIQRDISERKKREVERKKAQQKIEHLNQKLAIEVQKQTTALNQTNQKLQEEIIKYQQAQQQLRYDALHDHLTGLPNRNLLIDRLEHLIERNQNHPQQKFAVLCLDVDRFKVINDSLGHLLGDQLLIALVNRLQQCQRRGDTIARIGGDEFVILLEELTCINDAIRVSQKIQQELTLPFKLENHEIFISVSIGITFNSELYTQPIYLLRNADLAMYSAKNRGKARYEIFSPAMHNIAMKKLALENQLKRVISKKELVVYYQPIVALKNNLLVGFEALVRWQTSEQKLISPQDFIPLAENIGIIIDIDLWVLREACLQLRFWQEQGLINNPLSVAVNLSTKQFSQPDFIENIDNILAETGLEGQYLKLEITENVLIENAELTREIFKQLQQREIQICLDDFGTGYSSLSYLQNFPINKIKIDRSFISQMDDNDSNPAIVRAMMMIANELNIEVIAEGIETLTQLEFLHLLGCHYVQGYWFSPPQNREKIELWLESFSQNNLQNCNNWLLPSQENKSNVVA</sequence>
<feature type="domain" description="PAC" evidence="3">
    <location>
        <begin position="161"/>
        <end position="213"/>
    </location>
</feature>
<dbReference type="PROSITE" id="PS50883">
    <property type="entry name" value="EAL"/>
    <property type="match status" value="1"/>
</dbReference>
<feature type="domain" description="EAL" evidence="4">
    <location>
        <begin position="434"/>
        <end position="690"/>
    </location>
</feature>
<dbReference type="Gene3D" id="3.30.70.270">
    <property type="match status" value="1"/>
</dbReference>
<dbReference type="STRING" id="111780.Sta7437_0054"/>
<dbReference type="InterPro" id="IPR035919">
    <property type="entry name" value="EAL_sf"/>
</dbReference>
<feature type="transmembrane region" description="Helical" evidence="2">
    <location>
        <begin position="21"/>
        <end position="43"/>
    </location>
</feature>
<keyword evidence="2" id="KW-1133">Transmembrane helix</keyword>
<dbReference type="SUPFAM" id="SSF55785">
    <property type="entry name" value="PYP-like sensor domain (PAS domain)"/>
    <property type="match status" value="1"/>
</dbReference>
<dbReference type="NCBIfam" id="TIGR00254">
    <property type="entry name" value="GGDEF"/>
    <property type="match status" value="1"/>
</dbReference>
<dbReference type="SUPFAM" id="SSF141868">
    <property type="entry name" value="EAL domain-like"/>
    <property type="match status" value="1"/>
</dbReference>
<gene>
    <name evidence="6" type="ordered locus">Sta7437_0054</name>
</gene>
<dbReference type="InterPro" id="IPR000160">
    <property type="entry name" value="GGDEF_dom"/>
</dbReference>
<dbReference type="Gene3D" id="3.20.20.450">
    <property type="entry name" value="EAL domain"/>
    <property type="match status" value="1"/>
</dbReference>
<dbReference type="AlphaFoldDB" id="K9XNR0"/>
<evidence type="ECO:0000259" key="4">
    <source>
        <dbReference type="PROSITE" id="PS50883"/>
    </source>
</evidence>
<dbReference type="Pfam" id="PF08448">
    <property type="entry name" value="PAS_4"/>
    <property type="match status" value="1"/>
</dbReference>
<dbReference type="InterPro" id="IPR029787">
    <property type="entry name" value="Nucleotide_cyclase"/>
</dbReference>
<dbReference type="InterPro" id="IPR013656">
    <property type="entry name" value="PAS_4"/>
</dbReference>
<dbReference type="PANTHER" id="PTHR44757:SF2">
    <property type="entry name" value="BIOFILM ARCHITECTURE MAINTENANCE PROTEIN MBAA"/>
    <property type="match status" value="1"/>
</dbReference>
<evidence type="ECO:0000313" key="7">
    <source>
        <dbReference type="Proteomes" id="UP000010473"/>
    </source>
</evidence>
<dbReference type="InterPro" id="IPR001633">
    <property type="entry name" value="EAL_dom"/>
</dbReference>
<dbReference type="InterPro" id="IPR052155">
    <property type="entry name" value="Biofilm_reg_signaling"/>
</dbReference>
<dbReference type="Proteomes" id="UP000010473">
    <property type="component" value="Chromosome"/>
</dbReference>
<keyword evidence="1" id="KW-0175">Coiled coil</keyword>
<dbReference type="PROSITE" id="PS50113">
    <property type="entry name" value="PAC"/>
    <property type="match status" value="1"/>
</dbReference>
<dbReference type="InterPro" id="IPR035965">
    <property type="entry name" value="PAS-like_dom_sf"/>
</dbReference>
<dbReference type="Pfam" id="PF00563">
    <property type="entry name" value="EAL"/>
    <property type="match status" value="1"/>
</dbReference>
<dbReference type="InterPro" id="IPR000700">
    <property type="entry name" value="PAS-assoc_C"/>
</dbReference>
<dbReference type="CDD" id="cd01949">
    <property type="entry name" value="GGDEF"/>
    <property type="match status" value="1"/>
</dbReference>
<evidence type="ECO:0000256" key="2">
    <source>
        <dbReference type="SAM" id="Phobius"/>
    </source>
</evidence>
<protein>
    <submittedName>
        <fullName evidence="6">Diguanylate cyclase/phosphodiesterase with PAS/PAC sensor(S)</fullName>
    </submittedName>
</protein>